<organism evidence="1 2">
    <name type="scientific">Deinobacterium chartae</name>
    <dbReference type="NCBI Taxonomy" id="521158"/>
    <lineage>
        <taxon>Bacteria</taxon>
        <taxon>Thermotogati</taxon>
        <taxon>Deinococcota</taxon>
        <taxon>Deinococci</taxon>
        <taxon>Deinococcales</taxon>
        <taxon>Deinococcaceae</taxon>
        <taxon>Deinobacterium</taxon>
    </lineage>
</organism>
<protein>
    <submittedName>
        <fullName evidence="1">Uncharacterized protein</fullName>
    </submittedName>
</protein>
<dbReference type="Proteomes" id="UP000569951">
    <property type="component" value="Unassembled WGS sequence"/>
</dbReference>
<dbReference type="RefSeq" id="WP_183988214.1">
    <property type="nucleotide sequence ID" value="NZ_JACHHG010000012.1"/>
</dbReference>
<gene>
    <name evidence="1" type="ORF">HNR42_002910</name>
</gene>
<proteinExistence type="predicted"/>
<comment type="caution">
    <text evidence="1">The sequence shown here is derived from an EMBL/GenBank/DDBJ whole genome shotgun (WGS) entry which is preliminary data.</text>
</comment>
<reference evidence="1 2" key="1">
    <citation type="submission" date="2020-08" db="EMBL/GenBank/DDBJ databases">
        <title>Genomic Encyclopedia of Type Strains, Phase IV (KMG-IV): sequencing the most valuable type-strain genomes for metagenomic binning, comparative biology and taxonomic classification.</title>
        <authorList>
            <person name="Goeker M."/>
        </authorList>
    </citation>
    <scope>NUCLEOTIDE SEQUENCE [LARGE SCALE GENOMIC DNA]</scope>
    <source>
        <strain evidence="1 2">DSM 21458</strain>
    </source>
</reference>
<sequence length="50" mass="5593">MITQRLHNLKQRTYTILEQENGPGAWTRADLRASFAPGKTLSPQARQGSP</sequence>
<evidence type="ECO:0000313" key="2">
    <source>
        <dbReference type="Proteomes" id="UP000569951"/>
    </source>
</evidence>
<evidence type="ECO:0000313" key="1">
    <source>
        <dbReference type="EMBL" id="MBB6099460.1"/>
    </source>
</evidence>
<name>A0A841I4V9_9DEIO</name>
<keyword evidence="2" id="KW-1185">Reference proteome</keyword>
<dbReference type="EMBL" id="JACHHG010000012">
    <property type="protein sequence ID" value="MBB6099460.1"/>
    <property type="molecule type" value="Genomic_DNA"/>
</dbReference>
<dbReference type="AlphaFoldDB" id="A0A841I4V9"/>
<accession>A0A841I4V9</accession>